<evidence type="ECO:0000259" key="5">
    <source>
        <dbReference type="Pfam" id="PF04542"/>
    </source>
</evidence>
<protein>
    <submittedName>
        <fullName evidence="7">RNA polymerase sigma-70 factor</fullName>
    </submittedName>
</protein>
<dbReference type="InterPro" id="IPR007627">
    <property type="entry name" value="RNA_pol_sigma70_r2"/>
</dbReference>
<gene>
    <name evidence="7" type="ORF">EZ437_15765</name>
</gene>
<evidence type="ECO:0000256" key="3">
    <source>
        <dbReference type="ARBA" id="ARBA00023082"/>
    </source>
</evidence>
<dbReference type="InterPro" id="IPR014327">
    <property type="entry name" value="RNA_pol_sigma70_bacteroid"/>
</dbReference>
<feature type="domain" description="RNA polymerase sigma factor 70 region 4 type 2" evidence="6">
    <location>
        <begin position="124"/>
        <end position="174"/>
    </location>
</feature>
<evidence type="ECO:0000313" key="8">
    <source>
        <dbReference type="Proteomes" id="UP000293347"/>
    </source>
</evidence>
<keyword evidence="2" id="KW-0805">Transcription regulation</keyword>
<dbReference type="PANTHER" id="PTHR43133:SF46">
    <property type="entry name" value="RNA POLYMERASE SIGMA-70 FACTOR ECF SUBFAMILY"/>
    <property type="match status" value="1"/>
</dbReference>
<dbReference type="NCBIfam" id="TIGR02937">
    <property type="entry name" value="sigma70-ECF"/>
    <property type="match status" value="1"/>
</dbReference>
<keyword evidence="4" id="KW-0804">Transcription</keyword>
<dbReference type="InterPro" id="IPR013325">
    <property type="entry name" value="RNA_pol_sigma_r2"/>
</dbReference>
<dbReference type="OrthoDB" id="665981at2"/>
<dbReference type="InterPro" id="IPR013324">
    <property type="entry name" value="RNA_pol_sigma_r3/r4-like"/>
</dbReference>
<comment type="caution">
    <text evidence="7">The sequence shown here is derived from an EMBL/GenBank/DDBJ whole genome shotgun (WGS) entry which is preliminary data.</text>
</comment>
<dbReference type="SUPFAM" id="SSF88946">
    <property type="entry name" value="Sigma2 domain of RNA polymerase sigma factors"/>
    <property type="match status" value="1"/>
</dbReference>
<evidence type="ECO:0000313" key="7">
    <source>
        <dbReference type="EMBL" id="TCD00170.1"/>
    </source>
</evidence>
<organism evidence="7 8">
    <name type="scientific">Pedobacter psychroterrae</name>
    <dbReference type="NCBI Taxonomy" id="2530453"/>
    <lineage>
        <taxon>Bacteria</taxon>
        <taxon>Pseudomonadati</taxon>
        <taxon>Bacteroidota</taxon>
        <taxon>Sphingobacteriia</taxon>
        <taxon>Sphingobacteriales</taxon>
        <taxon>Sphingobacteriaceae</taxon>
        <taxon>Pedobacter</taxon>
    </lineage>
</organism>
<dbReference type="GO" id="GO:0003677">
    <property type="term" value="F:DNA binding"/>
    <property type="evidence" value="ECO:0007669"/>
    <property type="project" value="InterPro"/>
</dbReference>
<keyword evidence="3" id="KW-0731">Sigma factor</keyword>
<comment type="similarity">
    <text evidence="1">Belongs to the sigma-70 factor family. ECF subfamily.</text>
</comment>
<dbReference type="Proteomes" id="UP000293347">
    <property type="component" value="Unassembled WGS sequence"/>
</dbReference>
<evidence type="ECO:0000259" key="6">
    <source>
        <dbReference type="Pfam" id="PF08281"/>
    </source>
</evidence>
<evidence type="ECO:0000256" key="2">
    <source>
        <dbReference type="ARBA" id="ARBA00023015"/>
    </source>
</evidence>
<dbReference type="EMBL" id="SJSL01000004">
    <property type="protein sequence ID" value="TCD00170.1"/>
    <property type="molecule type" value="Genomic_DNA"/>
</dbReference>
<dbReference type="InterPro" id="IPR036388">
    <property type="entry name" value="WH-like_DNA-bd_sf"/>
</dbReference>
<dbReference type="RefSeq" id="WP_131597025.1">
    <property type="nucleotide sequence ID" value="NZ_SJSL01000004.1"/>
</dbReference>
<dbReference type="InterPro" id="IPR014284">
    <property type="entry name" value="RNA_pol_sigma-70_dom"/>
</dbReference>
<dbReference type="GO" id="GO:0016987">
    <property type="term" value="F:sigma factor activity"/>
    <property type="evidence" value="ECO:0007669"/>
    <property type="project" value="UniProtKB-KW"/>
</dbReference>
<keyword evidence="8" id="KW-1185">Reference proteome</keyword>
<sequence length="183" mass="21407">MVTDHELWDAIKNNDEQAFAKLFYRYSTKIYSKAYSYVRDNEVCEQIVQDIFMGLWTGRHTLQITSFSAYLTSASRYSIYKQKYGAKVVPIEYKEDLEESKYLHHTSQNEGYSKMACQELELEVDSHLATLPKRCQEIFIMSRRHQLSNEEIANELGISKRTVENQITSALKHLRFSLKDISA</sequence>
<reference evidence="7 8" key="1">
    <citation type="submission" date="2019-02" db="EMBL/GenBank/DDBJ databases">
        <title>Pedobacter sp. RP-1-14 sp. nov., isolated from Arctic soil.</title>
        <authorList>
            <person name="Dahal R.H."/>
        </authorList>
    </citation>
    <scope>NUCLEOTIDE SEQUENCE [LARGE SCALE GENOMIC DNA]</scope>
    <source>
        <strain evidence="7 8">RP-1-14</strain>
    </source>
</reference>
<dbReference type="SUPFAM" id="SSF88659">
    <property type="entry name" value="Sigma3 and sigma4 domains of RNA polymerase sigma factors"/>
    <property type="match status" value="1"/>
</dbReference>
<dbReference type="Pfam" id="PF04542">
    <property type="entry name" value="Sigma70_r2"/>
    <property type="match status" value="1"/>
</dbReference>
<accession>A0A4R0NHS1</accession>
<evidence type="ECO:0000256" key="4">
    <source>
        <dbReference type="ARBA" id="ARBA00023163"/>
    </source>
</evidence>
<dbReference type="PANTHER" id="PTHR43133">
    <property type="entry name" value="RNA POLYMERASE ECF-TYPE SIGMA FACTO"/>
    <property type="match status" value="1"/>
</dbReference>
<dbReference type="InterPro" id="IPR039425">
    <property type="entry name" value="RNA_pol_sigma-70-like"/>
</dbReference>
<dbReference type="GO" id="GO:0006352">
    <property type="term" value="P:DNA-templated transcription initiation"/>
    <property type="evidence" value="ECO:0007669"/>
    <property type="project" value="InterPro"/>
</dbReference>
<dbReference type="AlphaFoldDB" id="A0A4R0NHS1"/>
<dbReference type="Gene3D" id="1.10.1740.10">
    <property type="match status" value="1"/>
</dbReference>
<feature type="domain" description="RNA polymerase sigma-70 region 2" evidence="5">
    <location>
        <begin position="23"/>
        <end position="80"/>
    </location>
</feature>
<evidence type="ECO:0000256" key="1">
    <source>
        <dbReference type="ARBA" id="ARBA00010641"/>
    </source>
</evidence>
<dbReference type="Gene3D" id="1.10.10.10">
    <property type="entry name" value="Winged helix-like DNA-binding domain superfamily/Winged helix DNA-binding domain"/>
    <property type="match status" value="1"/>
</dbReference>
<dbReference type="InterPro" id="IPR013249">
    <property type="entry name" value="RNA_pol_sigma70_r4_t2"/>
</dbReference>
<dbReference type="NCBIfam" id="TIGR02985">
    <property type="entry name" value="Sig70_bacteroi1"/>
    <property type="match status" value="1"/>
</dbReference>
<dbReference type="Pfam" id="PF08281">
    <property type="entry name" value="Sigma70_r4_2"/>
    <property type="match status" value="1"/>
</dbReference>
<proteinExistence type="inferred from homology"/>
<name>A0A4R0NHS1_9SPHI</name>